<sequence>MTDHDKIFETDDGFLFLTGGDHDVGAYFTGSKRPDAASVTAFFGNLQDRASYCRDAGIDFSMWIFPDKVHALRAKLRELGDFGSLYLDRYQASPLWSATAPVIYPLAAVDGQDACFLRTDTHYSDTGAIAITHAILQRLDLPAADAYRAEAMAALTEGKAQAGDLGRKFDPPRKEKIRELPPLKPVTIRTNGLQRNNGVLSLVDSPEAETDQTLLIFGDSFFRQLLPQLAWRFRRIVFCRSAFFHYELVRAVGPQVIMAGAAERYLAACLPDAARPHFLAIPLIGNRKMQPQDGFAELFQTFFDQSKLI</sequence>
<proteinExistence type="predicted"/>
<evidence type="ECO:0000256" key="6">
    <source>
        <dbReference type="ARBA" id="ARBA00022841"/>
    </source>
</evidence>
<evidence type="ECO:0000256" key="3">
    <source>
        <dbReference type="ARBA" id="ARBA00022679"/>
    </source>
</evidence>
<keyword evidence="5" id="KW-0574">Periplasm</keyword>
<keyword evidence="4" id="KW-0732">Signal</keyword>
<dbReference type="Proteomes" id="UP000484076">
    <property type="component" value="Unassembled WGS sequence"/>
</dbReference>
<dbReference type="InterPro" id="IPR031811">
    <property type="entry name" value="ALGX/ALGJ_SGNH-like"/>
</dbReference>
<comment type="subcellular location">
    <subcellularLocation>
        <location evidence="1">Periplasm</location>
    </subcellularLocation>
</comment>
<dbReference type="GO" id="GO:0042121">
    <property type="term" value="P:alginic acid biosynthetic process"/>
    <property type="evidence" value="ECO:0007669"/>
    <property type="project" value="UniProtKB-KW"/>
</dbReference>
<evidence type="ECO:0000256" key="4">
    <source>
        <dbReference type="ARBA" id="ARBA00022729"/>
    </source>
</evidence>
<evidence type="ECO:0000256" key="5">
    <source>
        <dbReference type="ARBA" id="ARBA00022764"/>
    </source>
</evidence>
<dbReference type="GO" id="GO:0042597">
    <property type="term" value="C:periplasmic space"/>
    <property type="evidence" value="ECO:0007669"/>
    <property type="project" value="UniProtKB-SubCell"/>
</dbReference>
<feature type="domain" description="AlgX/AlgJ SGNH hydrolase-like" evidence="7">
    <location>
        <begin position="36"/>
        <end position="179"/>
    </location>
</feature>
<gene>
    <name evidence="8" type="ORF">GEU84_019175</name>
</gene>
<dbReference type="Pfam" id="PF16822">
    <property type="entry name" value="ALGX"/>
    <property type="match status" value="1"/>
</dbReference>
<dbReference type="EMBL" id="WHUT02000016">
    <property type="protein sequence ID" value="NUB46520.1"/>
    <property type="molecule type" value="Genomic_DNA"/>
</dbReference>
<dbReference type="AlphaFoldDB" id="A0A8X8KPW1"/>
<evidence type="ECO:0000259" key="7">
    <source>
        <dbReference type="Pfam" id="PF16822"/>
    </source>
</evidence>
<accession>A0A8X8KPW1</accession>
<keyword evidence="6" id="KW-0016">Alginate biosynthesis</keyword>
<protein>
    <recommendedName>
        <fullName evidence="7">AlgX/AlgJ SGNH hydrolase-like domain-containing protein</fullName>
    </recommendedName>
</protein>
<keyword evidence="3" id="KW-0808">Transferase</keyword>
<dbReference type="RefSeq" id="WP_152828513.1">
    <property type="nucleotide sequence ID" value="NZ_WHUT02000016.1"/>
</dbReference>
<reference evidence="8" key="1">
    <citation type="submission" date="2020-05" db="EMBL/GenBank/DDBJ databases">
        <title>Fertoebacter nigrum gen. nov., sp. nov., a new member of the family Rhodobacteraceae.</title>
        <authorList>
            <person name="Szuroczki S."/>
            <person name="Abbaszade G."/>
            <person name="Buni D."/>
            <person name="Schumann P."/>
            <person name="Toth E."/>
        </authorList>
    </citation>
    <scope>NUCLEOTIDE SEQUENCE</scope>
    <source>
        <strain evidence="8">RG-N-1a</strain>
    </source>
</reference>
<evidence type="ECO:0000256" key="1">
    <source>
        <dbReference type="ARBA" id="ARBA00004418"/>
    </source>
</evidence>
<organism evidence="8 9">
    <name type="scientific">Fertoeibacter niger</name>
    <dbReference type="NCBI Taxonomy" id="2656921"/>
    <lineage>
        <taxon>Bacteria</taxon>
        <taxon>Pseudomonadati</taxon>
        <taxon>Pseudomonadota</taxon>
        <taxon>Alphaproteobacteria</taxon>
        <taxon>Rhodobacterales</taxon>
        <taxon>Paracoccaceae</taxon>
        <taxon>Fertoeibacter</taxon>
    </lineage>
</organism>
<evidence type="ECO:0000313" key="9">
    <source>
        <dbReference type="Proteomes" id="UP000484076"/>
    </source>
</evidence>
<evidence type="ECO:0000313" key="8">
    <source>
        <dbReference type="EMBL" id="NUB46520.1"/>
    </source>
</evidence>
<keyword evidence="9" id="KW-1185">Reference proteome</keyword>
<name>A0A8X8KPW1_9RHOB</name>
<dbReference type="GO" id="GO:0016740">
    <property type="term" value="F:transferase activity"/>
    <property type="evidence" value="ECO:0007669"/>
    <property type="project" value="UniProtKB-KW"/>
</dbReference>
<comment type="pathway">
    <text evidence="2">Glycan biosynthesis; alginate biosynthesis.</text>
</comment>
<evidence type="ECO:0000256" key="2">
    <source>
        <dbReference type="ARBA" id="ARBA00005182"/>
    </source>
</evidence>
<comment type="caution">
    <text evidence="8">The sequence shown here is derived from an EMBL/GenBank/DDBJ whole genome shotgun (WGS) entry which is preliminary data.</text>
</comment>